<dbReference type="RefSeq" id="WP_343953388.1">
    <property type="nucleotide sequence ID" value="NZ_BAAAHQ010000037.1"/>
</dbReference>
<gene>
    <name evidence="1" type="ORF">GCM10009560_59080</name>
</gene>
<proteinExistence type="predicted"/>
<evidence type="ECO:0000313" key="1">
    <source>
        <dbReference type="EMBL" id="GAA0944774.1"/>
    </source>
</evidence>
<evidence type="ECO:0000313" key="2">
    <source>
        <dbReference type="Proteomes" id="UP001501578"/>
    </source>
</evidence>
<accession>A0ABP4B1U1</accession>
<keyword evidence="2" id="KW-1185">Reference proteome</keyword>
<name>A0ABP4B1U1_9ACTN</name>
<comment type="caution">
    <text evidence="1">The sequence shown here is derived from an EMBL/GenBank/DDBJ whole genome shotgun (WGS) entry which is preliminary data.</text>
</comment>
<reference evidence="2" key="1">
    <citation type="journal article" date="2019" name="Int. J. Syst. Evol. Microbiol.">
        <title>The Global Catalogue of Microorganisms (GCM) 10K type strain sequencing project: providing services to taxonomists for standard genome sequencing and annotation.</title>
        <authorList>
            <consortium name="The Broad Institute Genomics Platform"/>
            <consortium name="The Broad Institute Genome Sequencing Center for Infectious Disease"/>
            <person name="Wu L."/>
            <person name="Ma J."/>
        </authorList>
    </citation>
    <scope>NUCLEOTIDE SEQUENCE [LARGE SCALE GENOMIC DNA]</scope>
    <source>
        <strain evidence="2">JCM 11136</strain>
    </source>
</reference>
<dbReference type="EMBL" id="BAAAHQ010000037">
    <property type="protein sequence ID" value="GAA0944774.1"/>
    <property type="molecule type" value="Genomic_DNA"/>
</dbReference>
<protein>
    <submittedName>
        <fullName evidence="1">Uncharacterized protein</fullName>
    </submittedName>
</protein>
<dbReference type="Proteomes" id="UP001501578">
    <property type="component" value="Unassembled WGS sequence"/>
</dbReference>
<organism evidence="1 2">
    <name type="scientific">Nonomuraea longicatena</name>
    <dbReference type="NCBI Taxonomy" id="83682"/>
    <lineage>
        <taxon>Bacteria</taxon>
        <taxon>Bacillati</taxon>
        <taxon>Actinomycetota</taxon>
        <taxon>Actinomycetes</taxon>
        <taxon>Streptosporangiales</taxon>
        <taxon>Streptosporangiaceae</taxon>
        <taxon>Nonomuraea</taxon>
    </lineage>
</organism>
<sequence>MLEPITADITDQAAAYLAELRTLLEEQGLHARILTQPGRLPRLRVINPDCTTLCEVVTAAPLSGEWSLWWSWAEQITGVGDMTAAVERIGHVLTPAAHQPA</sequence>